<name>A0A1Y1YUZ0_9FUNG</name>
<dbReference type="Proteomes" id="UP000193498">
    <property type="component" value="Unassembled WGS sequence"/>
</dbReference>
<sequence>MFMSTLLSLAMVGVSFSAPFPYICKPNVEIEGTRVTNAGCSIKLELAISSGILSTVSSLDVKLYKGNSPRGILVHQVQTKGTQAGQGNVEILFPVSSEYLGNNTLIVTETSRKQTQCPRVYGTHGLRVLPASGDVMCIF</sequence>
<dbReference type="InParanoid" id="A0A1Y1YUZ0"/>
<gene>
    <name evidence="2" type="ORF">K493DRAFT_89195</name>
</gene>
<feature type="chain" id="PRO_5012327448" description="MD-2-related lipid-recognition domain-containing protein" evidence="1">
    <location>
        <begin position="18"/>
        <end position="139"/>
    </location>
</feature>
<evidence type="ECO:0000256" key="1">
    <source>
        <dbReference type="SAM" id="SignalP"/>
    </source>
</evidence>
<comment type="caution">
    <text evidence="2">The sequence shown here is derived from an EMBL/GenBank/DDBJ whole genome shotgun (WGS) entry which is preliminary data.</text>
</comment>
<evidence type="ECO:0000313" key="2">
    <source>
        <dbReference type="EMBL" id="ORY01848.1"/>
    </source>
</evidence>
<protein>
    <recommendedName>
        <fullName evidence="4">MD-2-related lipid-recognition domain-containing protein</fullName>
    </recommendedName>
</protein>
<keyword evidence="3" id="KW-1185">Reference proteome</keyword>
<feature type="signal peptide" evidence="1">
    <location>
        <begin position="1"/>
        <end position="17"/>
    </location>
</feature>
<keyword evidence="1" id="KW-0732">Signal</keyword>
<dbReference type="AlphaFoldDB" id="A0A1Y1YUZ0"/>
<dbReference type="EMBL" id="MCFE01000064">
    <property type="protein sequence ID" value="ORY01848.1"/>
    <property type="molecule type" value="Genomic_DNA"/>
</dbReference>
<evidence type="ECO:0008006" key="4">
    <source>
        <dbReference type="Google" id="ProtNLM"/>
    </source>
</evidence>
<accession>A0A1Y1YUZ0</accession>
<reference evidence="2 3" key="1">
    <citation type="submission" date="2016-07" db="EMBL/GenBank/DDBJ databases">
        <title>Pervasive Adenine N6-methylation of Active Genes in Fungi.</title>
        <authorList>
            <consortium name="DOE Joint Genome Institute"/>
            <person name="Mondo S.J."/>
            <person name="Dannebaum R.O."/>
            <person name="Kuo R.C."/>
            <person name="Labutti K."/>
            <person name="Haridas S."/>
            <person name="Kuo A."/>
            <person name="Salamov A."/>
            <person name="Ahrendt S.R."/>
            <person name="Lipzen A."/>
            <person name="Sullivan W."/>
            <person name="Andreopoulos W.B."/>
            <person name="Clum A."/>
            <person name="Lindquist E."/>
            <person name="Daum C."/>
            <person name="Ramamoorthy G.K."/>
            <person name="Gryganskyi A."/>
            <person name="Culley D."/>
            <person name="Magnuson J.K."/>
            <person name="James T.Y."/>
            <person name="O'Malley M.A."/>
            <person name="Stajich J.E."/>
            <person name="Spatafora J.W."/>
            <person name="Visel A."/>
            <person name="Grigoriev I.V."/>
        </authorList>
    </citation>
    <scope>NUCLEOTIDE SEQUENCE [LARGE SCALE GENOMIC DNA]</scope>
    <source>
        <strain evidence="2 3">CBS 931.73</strain>
    </source>
</reference>
<evidence type="ECO:0000313" key="3">
    <source>
        <dbReference type="Proteomes" id="UP000193498"/>
    </source>
</evidence>
<organism evidence="2 3">
    <name type="scientific">Basidiobolus meristosporus CBS 931.73</name>
    <dbReference type="NCBI Taxonomy" id="1314790"/>
    <lineage>
        <taxon>Eukaryota</taxon>
        <taxon>Fungi</taxon>
        <taxon>Fungi incertae sedis</taxon>
        <taxon>Zoopagomycota</taxon>
        <taxon>Entomophthoromycotina</taxon>
        <taxon>Basidiobolomycetes</taxon>
        <taxon>Basidiobolales</taxon>
        <taxon>Basidiobolaceae</taxon>
        <taxon>Basidiobolus</taxon>
    </lineage>
</organism>
<proteinExistence type="predicted"/>